<accession>A0A4R3KNK7</accession>
<comment type="similarity">
    <text evidence="1">Belongs to the vitamin uptake transporter (VUT/ECF) (TC 2.A.88) family. Q precursor transporter subfamily.</text>
</comment>
<comment type="subcellular location">
    <subcellularLocation>
        <location evidence="1">Cell membrane</location>
        <topology evidence="1">Multi-pass membrane protein</topology>
    </subcellularLocation>
</comment>
<evidence type="ECO:0000313" key="2">
    <source>
        <dbReference type="EMBL" id="TCS86091.1"/>
    </source>
</evidence>
<reference evidence="2 3" key="1">
    <citation type="submission" date="2019-03" db="EMBL/GenBank/DDBJ databases">
        <title>Genomic Encyclopedia of Type Strains, Phase IV (KMG-IV): sequencing the most valuable type-strain genomes for metagenomic binning, comparative biology and taxonomic classification.</title>
        <authorList>
            <person name="Goeker M."/>
        </authorList>
    </citation>
    <scope>NUCLEOTIDE SEQUENCE [LARGE SCALE GENOMIC DNA]</scope>
    <source>
        <strain evidence="2 3">DSM 21100</strain>
    </source>
</reference>
<keyword evidence="1" id="KW-0472">Membrane</keyword>
<dbReference type="GO" id="GO:0005886">
    <property type="term" value="C:plasma membrane"/>
    <property type="evidence" value="ECO:0007669"/>
    <property type="project" value="UniProtKB-SubCell"/>
</dbReference>
<dbReference type="PANTHER" id="PTHR34300:SF2">
    <property type="entry name" value="QUEUOSINE PRECURSOR TRANSPORTER-RELATED"/>
    <property type="match status" value="1"/>
</dbReference>
<feature type="transmembrane region" description="Helical" evidence="1">
    <location>
        <begin position="167"/>
        <end position="193"/>
    </location>
</feature>
<feature type="transmembrane region" description="Helical" evidence="1">
    <location>
        <begin position="54"/>
        <end position="75"/>
    </location>
</feature>
<protein>
    <recommendedName>
        <fullName evidence="1">Probable queuosine precursor transporter</fullName>
        <shortName evidence="1">Q precursor transporter</shortName>
    </recommendedName>
</protein>
<keyword evidence="1" id="KW-0813">Transport</keyword>
<dbReference type="PANTHER" id="PTHR34300">
    <property type="entry name" value="QUEUOSINE PRECURSOR TRANSPORTER-RELATED"/>
    <property type="match status" value="1"/>
</dbReference>
<keyword evidence="1" id="KW-1003">Cell membrane</keyword>
<keyword evidence="1" id="KW-1133">Transmembrane helix</keyword>
<dbReference type="GO" id="GO:0022857">
    <property type="term" value="F:transmembrane transporter activity"/>
    <property type="evidence" value="ECO:0007669"/>
    <property type="project" value="UniProtKB-UniRule"/>
</dbReference>
<dbReference type="EMBL" id="SMAD01000009">
    <property type="protein sequence ID" value="TCS86091.1"/>
    <property type="molecule type" value="Genomic_DNA"/>
</dbReference>
<name>A0A4R3KNK7_9SPHI</name>
<keyword evidence="3" id="KW-1185">Reference proteome</keyword>
<keyword evidence="1" id="KW-0812">Transmembrane</keyword>
<dbReference type="NCBIfam" id="TIGR00697">
    <property type="entry name" value="queuosine precursor transporter"/>
    <property type="match status" value="1"/>
</dbReference>
<feature type="transmembrane region" description="Helical" evidence="1">
    <location>
        <begin position="205"/>
        <end position="229"/>
    </location>
</feature>
<dbReference type="HAMAP" id="MF_02088">
    <property type="entry name" value="Q_prec_transport"/>
    <property type="match status" value="1"/>
</dbReference>
<comment type="caution">
    <text evidence="2">The sequence shown here is derived from an EMBL/GenBank/DDBJ whole genome shotgun (WGS) entry which is preliminary data.</text>
</comment>
<dbReference type="OrthoDB" id="9805479at2"/>
<organism evidence="2 3">
    <name type="scientific">Anseongella ginsenosidimutans</name>
    <dbReference type="NCBI Taxonomy" id="496056"/>
    <lineage>
        <taxon>Bacteria</taxon>
        <taxon>Pseudomonadati</taxon>
        <taxon>Bacteroidota</taxon>
        <taxon>Sphingobacteriia</taxon>
        <taxon>Sphingobacteriales</taxon>
        <taxon>Sphingobacteriaceae</taxon>
        <taxon>Anseongella</taxon>
    </lineage>
</organism>
<dbReference type="AlphaFoldDB" id="A0A4R3KNK7"/>
<dbReference type="Pfam" id="PF02592">
    <property type="entry name" value="Vut_1"/>
    <property type="match status" value="1"/>
</dbReference>
<sequence>MSIYTKEGRLFIVLGCFFVANAIVAEFIGIKIFTVEGTLGLPPLDMTIFGFENLSFNMSAGILNWPIVFIMTDIINEYYGKKGVKFLSFLAIFLIGYAFLVVGLAIWVKPADFWSENNGFDMNLAFNSVFGQSLWNIFGSITAFLIGQLVDVGIFHRIKKYTGERMLWLRATGSTVVSQMVDSFVVTFILFYWNPNFAWTFDRVLAIASVGYFYKFLIAVLITPVLYIVHRIIDAYLGKELSQKMVAEATEK</sequence>
<proteinExistence type="inferred from homology"/>
<gene>
    <name evidence="2" type="ORF">EDD80_109120</name>
</gene>
<comment type="function">
    <text evidence="1">Involved in the import of queuosine (Q) precursors, required for Q precursor salvage.</text>
</comment>
<evidence type="ECO:0000256" key="1">
    <source>
        <dbReference type="HAMAP-Rule" id="MF_02088"/>
    </source>
</evidence>
<evidence type="ECO:0000313" key="3">
    <source>
        <dbReference type="Proteomes" id="UP000295807"/>
    </source>
</evidence>
<dbReference type="Proteomes" id="UP000295807">
    <property type="component" value="Unassembled WGS sequence"/>
</dbReference>
<dbReference type="RefSeq" id="WP_132129897.1">
    <property type="nucleotide sequence ID" value="NZ_CP042432.1"/>
</dbReference>
<feature type="transmembrane region" description="Helical" evidence="1">
    <location>
        <begin position="12"/>
        <end position="34"/>
    </location>
</feature>
<dbReference type="InterPro" id="IPR003744">
    <property type="entry name" value="YhhQ"/>
</dbReference>
<feature type="transmembrane region" description="Helical" evidence="1">
    <location>
        <begin position="87"/>
        <end position="108"/>
    </location>
</feature>
<feature type="transmembrane region" description="Helical" evidence="1">
    <location>
        <begin position="134"/>
        <end position="155"/>
    </location>
</feature>